<gene>
    <name evidence="1" type="ORF">SAMN04487955_1261</name>
</gene>
<feature type="non-terminal residue" evidence="1">
    <location>
        <position position="320"/>
    </location>
</feature>
<dbReference type="AlphaFoldDB" id="A0A1I7KLU4"/>
<name>A0A1I7KLU4_9GAMM</name>
<dbReference type="EMBL" id="FPBP01000026">
    <property type="protein sequence ID" value="SFU98400.1"/>
    <property type="molecule type" value="Genomic_DNA"/>
</dbReference>
<proteinExistence type="predicted"/>
<organism evidence="1 2">
    <name type="scientific">Halomonas korlensis</name>
    <dbReference type="NCBI Taxonomy" id="463301"/>
    <lineage>
        <taxon>Bacteria</taxon>
        <taxon>Pseudomonadati</taxon>
        <taxon>Pseudomonadota</taxon>
        <taxon>Gammaproteobacteria</taxon>
        <taxon>Oceanospirillales</taxon>
        <taxon>Halomonadaceae</taxon>
        <taxon>Halomonas</taxon>
    </lineage>
</organism>
<dbReference type="Proteomes" id="UP000198693">
    <property type="component" value="Unassembled WGS sequence"/>
</dbReference>
<evidence type="ECO:0000313" key="2">
    <source>
        <dbReference type="Proteomes" id="UP000198693"/>
    </source>
</evidence>
<reference evidence="2" key="1">
    <citation type="submission" date="2016-10" db="EMBL/GenBank/DDBJ databases">
        <authorList>
            <person name="Varghese N."/>
            <person name="Submissions S."/>
        </authorList>
    </citation>
    <scope>NUCLEOTIDE SEQUENCE [LARGE SCALE GENOMIC DNA]</scope>
    <source>
        <strain evidence="2">CGMCC 1.6981</strain>
    </source>
</reference>
<sequence>MIIKFFRHGKGSESENPAASITGSLNYLVGDYDSSGNRRRVDPVWLRGDAEYMRQIAGYGNHAGSYTSGVLRFVEGLDDAQQQHMIDEFEKALLPGLDPCQYVSNWVRHQDKSGTELHFLIAGEELSTGKRVNAYYHEKDRVRLYYWRRMMDAEHGFADPDDPARARFVASHHDLPEKKAEMVDQLESMLLTMASQEIIKSRKDLVNTINKIEGIEVVRENPKTISIQIEGSKSANRLRGAIYHEDFAPTKLLGEELERKSRKYKEEAPERYKSSRKRFEELHQKRSEYYQKRYKVNVSVEDLSPDPVPAVGPVPRLDIG</sequence>
<protein>
    <submittedName>
        <fullName evidence="1">Relaxase/Mobilisation nuclease domain-containing protein</fullName>
    </submittedName>
</protein>
<keyword evidence="2" id="KW-1185">Reference proteome</keyword>
<evidence type="ECO:0000313" key="1">
    <source>
        <dbReference type="EMBL" id="SFU98400.1"/>
    </source>
</evidence>
<accession>A0A1I7KLU4</accession>
<dbReference type="RefSeq" id="WP_175507918.1">
    <property type="nucleotide sequence ID" value="NZ_FPBP01000026.1"/>
</dbReference>